<dbReference type="AlphaFoldDB" id="A0A551X4V8"/>
<comment type="caution">
    <text evidence="1">The sequence shown here is derived from an EMBL/GenBank/DDBJ whole genome shotgun (WGS) entry which is preliminary data.</text>
</comment>
<dbReference type="Proteomes" id="UP000316443">
    <property type="component" value="Unassembled WGS sequence"/>
</dbReference>
<accession>A0A551X4V8</accession>
<sequence length="60" mass="6676">MGFLASTQPRVTFGVVGFRLNKRIEPFSTQYCCAQPNLPDQRSHYGNSDRIAVAIAMNLS</sequence>
<dbReference type="EMBL" id="SFCA01000234">
    <property type="protein sequence ID" value="TRT43755.1"/>
    <property type="molecule type" value="Genomic_DNA"/>
</dbReference>
<organism evidence="1 2">
    <name type="scientific">Microcystis aeruginosa Ma_QC_C_20070703_M131</name>
    <dbReference type="NCBI Taxonomy" id="2486263"/>
    <lineage>
        <taxon>Bacteria</taxon>
        <taxon>Bacillati</taxon>
        <taxon>Cyanobacteriota</taxon>
        <taxon>Cyanophyceae</taxon>
        <taxon>Oscillatoriophycideae</taxon>
        <taxon>Chroococcales</taxon>
        <taxon>Microcystaceae</taxon>
        <taxon>Microcystis</taxon>
    </lineage>
</organism>
<evidence type="ECO:0000313" key="1">
    <source>
        <dbReference type="EMBL" id="TRT43755.1"/>
    </source>
</evidence>
<evidence type="ECO:0000313" key="2">
    <source>
        <dbReference type="Proteomes" id="UP000316443"/>
    </source>
</evidence>
<name>A0A551X4V8_MICAE</name>
<gene>
    <name evidence="1" type="ORF">EWV85_21575</name>
</gene>
<reference evidence="1 2" key="1">
    <citation type="submission" date="2019-01" db="EMBL/GenBank/DDBJ databases">
        <title>Coherence of Microcystis species and biogeography revealed through population genomics.</title>
        <authorList>
            <person name="Perez-Carrascal O.M."/>
            <person name="Terrat Y."/>
            <person name="Giani A."/>
            <person name="Fortin N."/>
            <person name="Tromas N."/>
            <person name="Shapiro B.J."/>
        </authorList>
    </citation>
    <scope>NUCLEOTIDE SEQUENCE [LARGE SCALE GENOMIC DNA]</scope>
    <source>
        <strain evidence="1">Ma_QC_C_20070703_M131</strain>
    </source>
</reference>
<protein>
    <submittedName>
        <fullName evidence="1">Uncharacterized protein</fullName>
    </submittedName>
</protein>
<proteinExistence type="predicted"/>